<evidence type="ECO:0000256" key="7">
    <source>
        <dbReference type="ARBA" id="ARBA00022927"/>
    </source>
</evidence>
<organism evidence="12 13">
    <name type="scientific">Chloropicon roscoffensis</name>
    <dbReference type="NCBI Taxonomy" id="1461544"/>
    <lineage>
        <taxon>Eukaryota</taxon>
        <taxon>Viridiplantae</taxon>
        <taxon>Chlorophyta</taxon>
        <taxon>Chloropicophyceae</taxon>
        <taxon>Chloropicales</taxon>
        <taxon>Chloropicaceae</taxon>
        <taxon>Chloropicon</taxon>
    </lineage>
</organism>
<evidence type="ECO:0000256" key="11">
    <source>
        <dbReference type="SAM" id="Phobius"/>
    </source>
</evidence>
<gene>
    <name evidence="12" type="ORF">HKI87_17g85960</name>
</gene>
<reference evidence="12 13" key="1">
    <citation type="submission" date="2024-03" db="EMBL/GenBank/DDBJ databases">
        <title>Complete genome sequence of the green alga Chloropicon roscoffensis RCC1871.</title>
        <authorList>
            <person name="Lemieux C."/>
            <person name="Pombert J.-F."/>
            <person name="Otis C."/>
            <person name="Turmel M."/>
        </authorList>
    </citation>
    <scope>NUCLEOTIDE SEQUENCE [LARGE SCALE GENOMIC DNA]</scope>
    <source>
        <strain evidence="12 13">RCC1871</strain>
    </source>
</reference>
<evidence type="ECO:0000256" key="9">
    <source>
        <dbReference type="ARBA" id="ARBA00023136"/>
    </source>
</evidence>
<evidence type="ECO:0000313" key="13">
    <source>
        <dbReference type="Proteomes" id="UP001472866"/>
    </source>
</evidence>
<evidence type="ECO:0000256" key="8">
    <source>
        <dbReference type="ARBA" id="ARBA00022989"/>
    </source>
</evidence>
<evidence type="ECO:0000256" key="1">
    <source>
        <dbReference type="ARBA" id="ARBA00004163"/>
    </source>
</evidence>
<comment type="subcellular location">
    <subcellularLocation>
        <location evidence="1">Endoplasmic reticulum membrane</location>
        <topology evidence="1">Single-pass type IV membrane protein</topology>
    </subcellularLocation>
</comment>
<evidence type="ECO:0000256" key="6">
    <source>
        <dbReference type="ARBA" id="ARBA00022892"/>
    </source>
</evidence>
<feature type="region of interest" description="Disordered" evidence="10">
    <location>
        <begin position="125"/>
        <end position="145"/>
    </location>
</feature>
<feature type="compositionally biased region" description="Basic and acidic residues" evidence="10">
    <location>
        <begin position="130"/>
        <end position="139"/>
    </location>
</feature>
<keyword evidence="5" id="KW-0256">Endoplasmic reticulum</keyword>
<sequence>MAAIVELRRRTRAVEARARGGRVAAMAAEGREEDWTRCPKMHSDVQEALGLARTILEQLGEEEDENNFEVDASSKGAEDHHTFVDKGDEGNLAKRCLESLHEVQGKLRRLDLPTFARPAATLRAAATRTAQHDDLKDQEAPGTPEAIRIPTYAQPELSKRHVTDHMLVHEDLSEEILEMTRKLKENAVTFRGRLEQQGKQLDEAESKVEKNVASARDRNKQAKAFYKRNWSTSCQSYLILFWVAVAFAATVVFLKTSSIAGYSAAKAAKAAAGASGEEL</sequence>
<dbReference type="InterPro" id="IPR019150">
    <property type="entry name" value="Vesicle_transport_protein_Use1"/>
</dbReference>
<dbReference type="Pfam" id="PF09753">
    <property type="entry name" value="Use1"/>
    <property type="match status" value="1"/>
</dbReference>
<evidence type="ECO:0000256" key="3">
    <source>
        <dbReference type="ARBA" id="ARBA00022448"/>
    </source>
</evidence>
<evidence type="ECO:0000256" key="4">
    <source>
        <dbReference type="ARBA" id="ARBA00022692"/>
    </source>
</evidence>
<keyword evidence="6" id="KW-0931">ER-Golgi transport</keyword>
<dbReference type="GO" id="GO:0031201">
    <property type="term" value="C:SNARE complex"/>
    <property type="evidence" value="ECO:0007669"/>
    <property type="project" value="TreeGrafter"/>
</dbReference>
<dbReference type="GO" id="GO:0005789">
    <property type="term" value="C:endoplasmic reticulum membrane"/>
    <property type="evidence" value="ECO:0007669"/>
    <property type="project" value="UniProtKB-SubCell"/>
</dbReference>
<protein>
    <submittedName>
        <fullName evidence="12">Uncharacterized protein</fullName>
    </submittedName>
</protein>
<feature type="transmembrane region" description="Helical" evidence="11">
    <location>
        <begin position="237"/>
        <end position="254"/>
    </location>
</feature>
<dbReference type="Proteomes" id="UP001472866">
    <property type="component" value="Chromosome 17"/>
</dbReference>
<name>A0AAX4PN79_9CHLO</name>
<dbReference type="GO" id="GO:0006890">
    <property type="term" value="P:retrograde vesicle-mediated transport, Golgi to endoplasmic reticulum"/>
    <property type="evidence" value="ECO:0007669"/>
    <property type="project" value="TreeGrafter"/>
</dbReference>
<keyword evidence="13" id="KW-1185">Reference proteome</keyword>
<proteinExistence type="inferred from homology"/>
<keyword evidence="3" id="KW-0813">Transport</keyword>
<dbReference type="PANTHER" id="PTHR13050:SF7">
    <property type="entry name" value="VESICLE TRANSPORT PROTEIN USE1"/>
    <property type="match status" value="1"/>
</dbReference>
<dbReference type="PANTHER" id="PTHR13050">
    <property type="entry name" value="USE1-LIKE PROTEIN"/>
    <property type="match status" value="1"/>
</dbReference>
<keyword evidence="7" id="KW-0653">Protein transport</keyword>
<keyword evidence="9 11" id="KW-0472">Membrane</keyword>
<dbReference type="GO" id="GO:0005484">
    <property type="term" value="F:SNAP receptor activity"/>
    <property type="evidence" value="ECO:0007669"/>
    <property type="project" value="TreeGrafter"/>
</dbReference>
<dbReference type="EMBL" id="CP151517">
    <property type="protein sequence ID" value="WZN67024.1"/>
    <property type="molecule type" value="Genomic_DNA"/>
</dbReference>
<keyword evidence="8 11" id="KW-1133">Transmembrane helix</keyword>
<comment type="similarity">
    <text evidence="2">Belongs to the USE1 family.</text>
</comment>
<evidence type="ECO:0000256" key="2">
    <source>
        <dbReference type="ARBA" id="ARBA00007891"/>
    </source>
</evidence>
<dbReference type="GO" id="GO:0015031">
    <property type="term" value="P:protein transport"/>
    <property type="evidence" value="ECO:0007669"/>
    <property type="project" value="UniProtKB-KW"/>
</dbReference>
<keyword evidence="4 11" id="KW-0812">Transmembrane</keyword>
<evidence type="ECO:0000313" key="12">
    <source>
        <dbReference type="EMBL" id="WZN67024.1"/>
    </source>
</evidence>
<evidence type="ECO:0000256" key="5">
    <source>
        <dbReference type="ARBA" id="ARBA00022824"/>
    </source>
</evidence>
<dbReference type="AlphaFoldDB" id="A0AAX4PN79"/>
<accession>A0AAX4PN79</accession>
<evidence type="ECO:0000256" key="10">
    <source>
        <dbReference type="SAM" id="MobiDB-lite"/>
    </source>
</evidence>